<gene>
    <name evidence="2" type="ORF">bsdcttw_13900</name>
</gene>
<evidence type="ECO:0000313" key="3">
    <source>
        <dbReference type="Proteomes" id="UP000515703"/>
    </source>
</evidence>
<organism evidence="2 3">
    <name type="scientific">Anaerocolumna chitinilytica</name>
    <dbReference type="NCBI Taxonomy" id="1727145"/>
    <lineage>
        <taxon>Bacteria</taxon>
        <taxon>Bacillati</taxon>
        <taxon>Bacillota</taxon>
        <taxon>Clostridia</taxon>
        <taxon>Lachnospirales</taxon>
        <taxon>Lachnospiraceae</taxon>
        <taxon>Anaerocolumna</taxon>
    </lineage>
</organism>
<protein>
    <submittedName>
        <fullName evidence="2">Uncharacterized protein</fullName>
    </submittedName>
</protein>
<sequence length="155" mass="18216">MNIELFCILVFIFLSQFMTNYIVIYISRKKSLNFIGPQINQSIPNIIKDNINYDNSILFFFDTKCTTCREVIKEITYRGLEQENIKYVTYGSDDIIKEIKEKYNICNLYVLPEKTIKETLKITLFPLVLKLKGDIVKNKGIASYGYIRELIENEN</sequence>
<evidence type="ECO:0000313" key="2">
    <source>
        <dbReference type="EMBL" id="BCJ98349.1"/>
    </source>
</evidence>
<dbReference type="RefSeq" id="WP_185258681.1">
    <property type="nucleotide sequence ID" value="NZ_AP023368.1"/>
</dbReference>
<keyword evidence="3" id="KW-1185">Reference proteome</keyword>
<dbReference type="AlphaFoldDB" id="A0A7I8DIT7"/>
<keyword evidence="1" id="KW-1133">Transmembrane helix</keyword>
<proteinExistence type="predicted"/>
<accession>A0A7I8DIT7</accession>
<reference evidence="2 3" key="2">
    <citation type="submission" date="2020-08" db="EMBL/GenBank/DDBJ databases">
        <authorList>
            <person name="Ueki A."/>
            <person name="Tonouchi A."/>
        </authorList>
    </citation>
    <scope>NUCLEOTIDE SEQUENCE [LARGE SCALE GENOMIC DNA]</scope>
    <source>
        <strain evidence="2 3">CTTW</strain>
    </source>
</reference>
<dbReference type="KEGG" id="acht:bsdcttw_13900"/>
<feature type="transmembrane region" description="Helical" evidence="1">
    <location>
        <begin position="6"/>
        <end position="26"/>
    </location>
</feature>
<keyword evidence="1" id="KW-0472">Membrane</keyword>
<reference evidence="2 3" key="1">
    <citation type="submission" date="2020-08" db="EMBL/GenBank/DDBJ databases">
        <title>Draft genome sequencing of an Anaerocolumna strain isolated from anoxic soil subjected to BSD treatment.</title>
        <authorList>
            <person name="Uek A."/>
            <person name="Tonouchi A."/>
        </authorList>
    </citation>
    <scope>NUCLEOTIDE SEQUENCE [LARGE SCALE GENOMIC DNA]</scope>
    <source>
        <strain evidence="2 3">CTTW</strain>
    </source>
</reference>
<dbReference type="Proteomes" id="UP000515703">
    <property type="component" value="Chromosome"/>
</dbReference>
<keyword evidence="1" id="KW-0812">Transmembrane</keyword>
<dbReference type="EMBL" id="AP023368">
    <property type="protein sequence ID" value="BCJ98349.1"/>
    <property type="molecule type" value="Genomic_DNA"/>
</dbReference>
<evidence type="ECO:0000256" key="1">
    <source>
        <dbReference type="SAM" id="Phobius"/>
    </source>
</evidence>
<name>A0A7I8DIT7_9FIRM</name>